<comment type="similarity">
    <text evidence="1">Belongs to the ATP-dependent AMP-binding enzyme family.</text>
</comment>
<keyword evidence="4" id="KW-0547">Nucleotide-binding</keyword>
<evidence type="ECO:0000256" key="3">
    <source>
        <dbReference type="ARBA" id="ARBA00022598"/>
    </source>
</evidence>
<dbReference type="InterPro" id="IPR045851">
    <property type="entry name" value="AMP-bd_C_sf"/>
</dbReference>
<evidence type="ECO:0000256" key="4">
    <source>
        <dbReference type="ARBA" id="ARBA00022741"/>
    </source>
</evidence>
<feature type="domain" description="AMP-dependent synthetase/ligase" evidence="6">
    <location>
        <begin position="7"/>
        <end position="306"/>
    </location>
</feature>
<dbReference type="InterPro" id="IPR025110">
    <property type="entry name" value="AMP-bd_C"/>
</dbReference>
<dbReference type="PANTHER" id="PTHR43201">
    <property type="entry name" value="ACYL-COA SYNTHETASE"/>
    <property type="match status" value="1"/>
</dbReference>
<evidence type="ECO:0000313" key="9">
    <source>
        <dbReference type="Proteomes" id="UP000242301"/>
    </source>
</evidence>
<evidence type="ECO:0000256" key="1">
    <source>
        <dbReference type="ARBA" id="ARBA00006432"/>
    </source>
</evidence>
<dbReference type="GO" id="GO:0008756">
    <property type="term" value="F:o-succinylbenzoate-CoA ligase activity"/>
    <property type="evidence" value="ECO:0007669"/>
    <property type="project" value="UniProtKB-EC"/>
</dbReference>
<dbReference type="GO" id="GO:0031956">
    <property type="term" value="F:medium-chain fatty acid-CoA ligase activity"/>
    <property type="evidence" value="ECO:0007669"/>
    <property type="project" value="TreeGrafter"/>
</dbReference>
<accession>A0A0M6W910</accession>
<dbReference type="Gene3D" id="3.40.50.12780">
    <property type="entry name" value="N-terminal domain of ligase-like"/>
    <property type="match status" value="1"/>
</dbReference>
<dbReference type="NCBIfam" id="NF006539">
    <property type="entry name" value="PRK09029.1"/>
    <property type="match status" value="1"/>
</dbReference>
<evidence type="ECO:0000256" key="2">
    <source>
        <dbReference type="ARBA" id="ARBA00022428"/>
    </source>
</evidence>
<keyword evidence="9" id="KW-1185">Reference proteome</keyword>
<dbReference type="Pfam" id="PF00501">
    <property type="entry name" value="AMP-binding"/>
    <property type="match status" value="1"/>
</dbReference>
<dbReference type="EMBL" id="CVRF01000003">
    <property type="protein sequence ID" value="CRK85876.1"/>
    <property type="molecule type" value="Genomic_DNA"/>
</dbReference>
<evidence type="ECO:0000256" key="5">
    <source>
        <dbReference type="ARBA" id="ARBA00022840"/>
    </source>
</evidence>
<name>A0A0M6W910_9GAMM</name>
<dbReference type="AlphaFoldDB" id="A0A0M6W910"/>
<feature type="domain" description="AMP-binding enzyme C-terminal" evidence="7">
    <location>
        <begin position="369"/>
        <end position="439"/>
    </location>
</feature>
<keyword evidence="5" id="KW-0067">ATP-binding</keyword>
<dbReference type="GO" id="GO:0006631">
    <property type="term" value="P:fatty acid metabolic process"/>
    <property type="evidence" value="ECO:0007669"/>
    <property type="project" value="TreeGrafter"/>
</dbReference>
<evidence type="ECO:0000259" key="6">
    <source>
        <dbReference type="Pfam" id="PF00501"/>
    </source>
</evidence>
<dbReference type="InterPro" id="IPR042099">
    <property type="entry name" value="ANL_N_sf"/>
</dbReference>
<keyword evidence="2" id="KW-0474">Menaquinone biosynthesis</keyword>
<dbReference type="NCBIfam" id="TIGR01923">
    <property type="entry name" value="menE"/>
    <property type="match status" value="1"/>
</dbReference>
<dbReference type="Proteomes" id="UP000242301">
    <property type="component" value="Unassembled WGS sequence"/>
</dbReference>
<dbReference type="STRING" id="1715285.SOFFGTOCOR_0468"/>
<keyword evidence="3 8" id="KW-0436">Ligase</keyword>
<evidence type="ECO:0000313" key="8">
    <source>
        <dbReference type="EMBL" id="CRK85876.1"/>
    </source>
</evidence>
<dbReference type="Gene3D" id="3.30.300.30">
    <property type="match status" value="1"/>
</dbReference>
<reference evidence="9" key="1">
    <citation type="submission" date="2015-05" db="EMBL/GenBank/DDBJ databases">
        <authorList>
            <person name="Manzano-Marin A."/>
        </authorList>
    </citation>
    <scope>NUCLEOTIDE SEQUENCE [LARGE SCALE GENOMIC DNA]</scope>
    <source>
        <strain evidence="9">officinalis</strain>
    </source>
</reference>
<sequence length="453" mass="51395">MHWNFLRPNSLAVITDLESYSWSFLNNQISCVAYYLSKQGLKIDQTVAILANNSIDLLFCQLAVIANGSKVLLLNPSLPYDLLKDLFIYLNIDFLIDFEYNEKYIFNCPKLDYSNYRKYKITNNFRLVSFSKIVKQPAILILTSGSTNGQPKAVVHNILAYLNSAYSVLNLINYQQSDCWLLSLPLFHVSGQGILWRWLVRGGVIALKSKSSFELHNISHISLVPTQLFKFLKINKNMFSSLKAILLGGEMIPTILTKKIACLGISCWNSYGITEMASTVCAKLADGKNGVGLPLIGKQVRLIKNEIQIKSNSQALGYWVNGKIIPLNCTDGWFNTRDKGVFINNEYHILGRLDNLFISGGECVQPEYIEKIINSHPYVIQSFIIPIKDDKFGQRPVAVLELEKGSLIGDVAKWLKYKLAPYQYPVAFYSLIPELKSNRVKVSRQQIKNWLLK</sequence>
<proteinExistence type="inferred from homology"/>
<protein>
    <submittedName>
        <fullName evidence="8">2-succinylbenzoate--CoA ligase</fullName>
        <ecNumber evidence="8">6.2.1.26</ecNumber>
    </submittedName>
</protein>
<dbReference type="PANTHER" id="PTHR43201:SF5">
    <property type="entry name" value="MEDIUM-CHAIN ACYL-COA LIGASE ACSF2, MITOCHONDRIAL"/>
    <property type="match status" value="1"/>
</dbReference>
<gene>
    <name evidence="8" type="primary">menE</name>
    <name evidence="8" type="ORF">SOFFGTOCOR_0468</name>
</gene>
<dbReference type="SUPFAM" id="SSF56801">
    <property type="entry name" value="Acetyl-CoA synthetase-like"/>
    <property type="match status" value="1"/>
</dbReference>
<organism evidence="8 9">
    <name type="scientific">Candidatus Providencia siddallii</name>
    <dbReference type="NCBI Taxonomy" id="1715285"/>
    <lineage>
        <taxon>Bacteria</taxon>
        <taxon>Pseudomonadati</taxon>
        <taxon>Pseudomonadota</taxon>
        <taxon>Gammaproteobacteria</taxon>
        <taxon>Enterobacterales</taxon>
        <taxon>Morganellaceae</taxon>
        <taxon>Providencia</taxon>
    </lineage>
</organism>
<dbReference type="GO" id="GO:0009234">
    <property type="term" value="P:menaquinone biosynthetic process"/>
    <property type="evidence" value="ECO:0007669"/>
    <property type="project" value="UniProtKB-KW"/>
</dbReference>
<dbReference type="EC" id="6.2.1.26" evidence="8"/>
<dbReference type="InterPro" id="IPR000873">
    <property type="entry name" value="AMP-dep_synth/lig_dom"/>
</dbReference>
<dbReference type="GO" id="GO:0005524">
    <property type="term" value="F:ATP binding"/>
    <property type="evidence" value="ECO:0007669"/>
    <property type="project" value="UniProtKB-KW"/>
</dbReference>
<dbReference type="Pfam" id="PF13193">
    <property type="entry name" value="AMP-binding_C"/>
    <property type="match status" value="1"/>
</dbReference>
<evidence type="ECO:0000259" key="7">
    <source>
        <dbReference type="Pfam" id="PF13193"/>
    </source>
</evidence>
<dbReference type="InterPro" id="IPR010192">
    <property type="entry name" value="MenE"/>
</dbReference>